<keyword evidence="3" id="KW-1185">Reference proteome</keyword>
<name>A0A3G8JSN5_9ACTN</name>
<keyword evidence="2" id="KW-0378">Hydrolase</keyword>
<evidence type="ECO:0000313" key="3">
    <source>
        <dbReference type="Proteomes" id="UP000271469"/>
    </source>
</evidence>
<dbReference type="CDD" id="cd02042">
    <property type="entry name" value="ParAB_family"/>
    <property type="match status" value="1"/>
</dbReference>
<gene>
    <name evidence="2" type="primary">soj_3</name>
    <name evidence="2" type="ORF">D7316_03788</name>
</gene>
<dbReference type="InterPro" id="IPR027417">
    <property type="entry name" value="P-loop_NTPase"/>
</dbReference>
<dbReference type="Gene3D" id="3.40.50.300">
    <property type="entry name" value="P-loop containing nucleotide triphosphate hydrolases"/>
    <property type="match status" value="1"/>
</dbReference>
<dbReference type="PANTHER" id="PTHR13696:SF52">
    <property type="entry name" value="PARA FAMILY PROTEIN CT_582"/>
    <property type="match status" value="1"/>
</dbReference>
<dbReference type="GO" id="GO:0016787">
    <property type="term" value="F:hydrolase activity"/>
    <property type="evidence" value="ECO:0007669"/>
    <property type="project" value="UniProtKB-KW"/>
</dbReference>
<dbReference type="Proteomes" id="UP000271469">
    <property type="component" value="Chromosome"/>
</dbReference>
<dbReference type="AlphaFoldDB" id="A0A3G8JSN5"/>
<sequence length="348" mass="38302">MSSQELVGLAEVADLANVSRTVVSNWRTRDNRFPTPVADLRSGPVFDFDDIVKYLMRRKKAVAQVIATINLKGGVGKTTTTIGLAEFLSAEFGKKVLVIDLDPQTNATTVLIGEDRWRELNDRGQTLVSLFTDALRRAGEDASFDLDASLQRQVSPVKEVRTVDLLPSSLDLIDVQDRLASMPSGQFYSDNPTDLLRRAVKPVLNNYDYVLVDCPPNLGIVTLNGLRIADGYIIPTIPDVLSTYGIPQIQSRVMSFADNIGETIHELGIVITKYRSASTVHATTINRLVDSEDLPPVFDTWVPEGNAIAASAEYSTTATLRQKYQYQGGYEVFRALAKEFISAADEIA</sequence>
<feature type="domain" description="AAA" evidence="1">
    <location>
        <begin position="64"/>
        <end position="261"/>
    </location>
</feature>
<evidence type="ECO:0000313" key="2">
    <source>
        <dbReference type="EMBL" id="AZG47180.1"/>
    </source>
</evidence>
<dbReference type="EC" id="3.6.-.-" evidence="2"/>
<proteinExistence type="predicted"/>
<dbReference type="SUPFAM" id="SSF52540">
    <property type="entry name" value="P-loop containing nucleoside triphosphate hydrolases"/>
    <property type="match status" value="1"/>
</dbReference>
<accession>A0A3G8JSN5</accession>
<organism evidence="2 3">
    <name type="scientific">Gordonia insulae</name>
    <dbReference type="NCBI Taxonomy" id="2420509"/>
    <lineage>
        <taxon>Bacteria</taxon>
        <taxon>Bacillati</taxon>
        <taxon>Actinomycetota</taxon>
        <taxon>Actinomycetes</taxon>
        <taxon>Mycobacteriales</taxon>
        <taxon>Gordoniaceae</taxon>
        <taxon>Gordonia</taxon>
    </lineage>
</organism>
<evidence type="ECO:0000259" key="1">
    <source>
        <dbReference type="Pfam" id="PF13614"/>
    </source>
</evidence>
<protein>
    <submittedName>
        <fullName evidence="2">Chromosome-partitioning ATPase Soj</fullName>
        <ecNumber evidence="2">3.6.-.-</ecNumber>
    </submittedName>
</protein>
<dbReference type="PANTHER" id="PTHR13696">
    <property type="entry name" value="P-LOOP CONTAINING NUCLEOSIDE TRIPHOSPHATE HYDROLASE"/>
    <property type="match status" value="1"/>
</dbReference>
<dbReference type="InterPro" id="IPR050678">
    <property type="entry name" value="DNA_Partitioning_ATPase"/>
</dbReference>
<dbReference type="KEGG" id="gom:D7316_03788"/>
<dbReference type="EMBL" id="CP033972">
    <property type="protein sequence ID" value="AZG47180.1"/>
    <property type="molecule type" value="Genomic_DNA"/>
</dbReference>
<reference evidence="2 3" key="1">
    <citation type="submission" date="2018-11" db="EMBL/GenBank/DDBJ databases">
        <title>Gordonia insulae sp. nov., isolated from an island soil.</title>
        <authorList>
            <person name="Kim Y.S."/>
            <person name="Kim S.B."/>
        </authorList>
    </citation>
    <scope>NUCLEOTIDE SEQUENCE [LARGE SCALE GENOMIC DNA]</scope>
    <source>
        <strain evidence="2 3">MMS17-SY073</strain>
    </source>
</reference>
<dbReference type="InterPro" id="IPR025669">
    <property type="entry name" value="AAA_dom"/>
</dbReference>
<dbReference type="Pfam" id="PF13614">
    <property type="entry name" value="AAA_31"/>
    <property type="match status" value="1"/>
</dbReference>